<dbReference type="GO" id="GO:0007265">
    <property type="term" value="P:Ras protein signal transduction"/>
    <property type="evidence" value="ECO:0007669"/>
    <property type="project" value="TreeGrafter"/>
</dbReference>
<evidence type="ECO:0000313" key="4">
    <source>
        <dbReference type="EMBL" id="KAK9870955.1"/>
    </source>
</evidence>
<dbReference type="Proteomes" id="UP001431783">
    <property type="component" value="Unassembled WGS sequence"/>
</dbReference>
<proteinExistence type="predicted"/>
<feature type="domain" description="Ras-GEF" evidence="3">
    <location>
        <begin position="510"/>
        <end position="754"/>
    </location>
</feature>
<dbReference type="InterPro" id="IPR036964">
    <property type="entry name" value="RASGEF_cat_dom_sf"/>
</dbReference>
<evidence type="ECO:0000259" key="3">
    <source>
        <dbReference type="PROSITE" id="PS50009"/>
    </source>
</evidence>
<accession>A0AAW1TL74</accession>
<dbReference type="EMBL" id="JARQZJ010000004">
    <property type="protein sequence ID" value="KAK9870955.1"/>
    <property type="molecule type" value="Genomic_DNA"/>
</dbReference>
<dbReference type="InterPro" id="IPR023578">
    <property type="entry name" value="Ras_GEF_dom_sf"/>
</dbReference>
<comment type="caution">
    <text evidence="4">The sequence shown here is derived from an EMBL/GenBank/DDBJ whole genome shotgun (WGS) entry which is preliminary data.</text>
</comment>
<dbReference type="PANTHER" id="PTHR23113">
    <property type="entry name" value="GUANINE NUCLEOTIDE EXCHANGE FACTOR"/>
    <property type="match status" value="1"/>
</dbReference>
<name>A0AAW1TL74_9CUCU</name>
<dbReference type="GO" id="GO:0005085">
    <property type="term" value="F:guanyl-nucleotide exchange factor activity"/>
    <property type="evidence" value="ECO:0007669"/>
    <property type="project" value="UniProtKB-KW"/>
</dbReference>
<dbReference type="InterPro" id="IPR008937">
    <property type="entry name" value="Ras-like_GEF"/>
</dbReference>
<dbReference type="PROSITE" id="PS50009">
    <property type="entry name" value="RASGEF_CAT"/>
    <property type="match status" value="1"/>
</dbReference>
<dbReference type="AlphaFoldDB" id="A0AAW1TL74"/>
<organism evidence="4 5">
    <name type="scientific">Henosepilachna vigintioctopunctata</name>
    <dbReference type="NCBI Taxonomy" id="420089"/>
    <lineage>
        <taxon>Eukaryota</taxon>
        <taxon>Metazoa</taxon>
        <taxon>Ecdysozoa</taxon>
        <taxon>Arthropoda</taxon>
        <taxon>Hexapoda</taxon>
        <taxon>Insecta</taxon>
        <taxon>Pterygota</taxon>
        <taxon>Neoptera</taxon>
        <taxon>Endopterygota</taxon>
        <taxon>Coleoptera</taxon>
        <taxon>Polyphaga</taxon>
        <taxon>Cucujiformia</taxon>
        <taxon>Coccinelloidea</taxon>
        <taxon>Coccinellidae</taxon>
        <taxon>Epilachninae</taxon>
        <taxon>Epilachnini</taxon>
        <taxon>Henosepilachna</taxon>
    </lineage>
</organism>
<dbReference type="Gene3D" id="1.10.840.10">
    <property type="entry name" value="Ras guanine-nucleotide exchange factors catalytic domain"/>
    <property type="match status" value="1"/>
</dbReference>
<sequence>MSINRVQKLLFSEYSDFEDMVLIESPFAQTTKQGRGIRQVYLGLTPTKLVLATDVIPPVEQSCAYCNPRLDPDIETFELIAIYPVECVNLSVFSKQKRQALKAHFCNNIVLYFELGGFERRKMFWNLWLERIRFLTPDDSNSSKSETSVASDSTTSTLYLVESKQVVKKNGGKQLWCKFGTGNSQSALLQKWTDRYLYLGKSFEDLPTHYLPHVHKPTLKEFVQKASLTRNKTSPSASEASQNALSPNTSMVVNRFGNGINDNCSTTLLMAATVDGKTSARLSVQELDILIEECVRCWEMNSVSPKIAHKRRYGLSPYPYFLHGLGPWNIPPGCRFSVQVKRAVSNITIQRQPIETELILPVSRRQLLATISYDDLKTNRLTDRSASNRMPVILFWTPYYWYRPRTAKQAYDELRNHLSSIKDCQERKQHRKKIRKLCWKKMLREDSETASDIDMDSLNTRITSKAIRSRKPPLRQKKNVELCKEKRETPLQTLKRSLQMDLILTAWDFDSTTLAQQLTVIDKELLLRVTSVELGIIIWQQSAKNAPNISAIIAFAHRISCLVANEILREDSEQIRARLIARFINVAYKCHHISNYQSCRTILAGLQSLAIFRLKLTWTYVRKKHATTYKTFEYLCKLYRDIRLPAYQKSFSIAIQDPPYLPQVADILGRLLDRIPNYELQKFRKVTTKTYLDGQEERTPLLQTSLESNNFSVGSLIQSIKYLLMPTRNKETQKKDQCCKNKDGMKRSIRKVPFTFRALHNYFKPIELHEDNKIECLQQTTKFLQCCQLAAVNYCFTKNELATNYLLKARYREDKENFFISLSIEPPIYCDKYSNKKI</sequence>
<evidence type="ECO:0000256" key="2">
    <source>
        <dbReference type="PROSITE-ProRule" id="PRU00168"/>
    </source>
</evidence>
<dbReference type="Pfam" id="PF00617">
    <property type="entry name" value="RasGEF"/>
    <property type="match status" value="1"/>
</dbReference>
<protein>
    <recommendedName>
        <fullName evidence="3">Ras-GEF domain-containing protein</fullName>
    </recommendedName>
</protein>
<keyword evidence="5" id="KW-1185">Reference proteome</keyword>
<gene>
    <name evidence="4" type="ORF">WA026_009917</name>
</gene>
<reference evidence="4 5" key="1">
    <citation type="submission" date="2023-03" db="EMBL/GenBank/DDBJ databases">
        <title>Genome insight into feeding habits of ladybird beetles.</title>
        <authorList>
            <person name="Li H.-S."/>
            <person name="Huang Y.-H."/>
            <person name="Pang H."/>
        </authorList>
    </citation>
    <scope>NUCLEOTIDE SEQUENCE [LARGE SCALE GENOMIC DNA]</scope>
    <source>
        <strain evidence="4">SYSU_2023b</strain>
        <tissue evidence="4">Whole body</tissue>
    </source>
</reference>
<dbReference type="PANTHER" id="PTHR23113:SF368">
    <property type="entry name" value="CELL DIVISION CONTROL PROTEIN 25"/>
    <property type="match status" value="1"/>
</dbReference>
<evidence type="ECO:0000256" key="1">
    <source>
        <dbReference type="ARBA" id="ARBA00022658"/>
    </source>
</evidence>
<dbReference type="SMART" id="SM00147">
    <property type="entry name" value="RasGEF"/>
    <property type="match status" value="1"/>
</dbReference>
<dbReference type="SUPFAM" id="SSF48366">
    <property type="entry name" value="Ras GEF"/>
    <property type="match status" value="1"/>
</dbReference>
<dbReference type="GO" id="GO:0005886">
    <property type="term" value="C:plasma membrane"/>
    <property type="evidence" value="ECO:0007669"/>
    <property type="project" value="TreeGrafter"/>
</dbReference>
<evidence type="ECO:0000313" key="5">
    <source>
        <dbReference type="Proteomes" id="UP001431783"/>
    </source>
</evidence>
<dbReference type="InterPro" id="IPR001895">
    <property type="entry name" value="RASGEF_cat_dom"/>
</dbReference>
<keyword evidence="1 2" id="KW-0344">Guanine-nucleotide releasing factor</keyword>